<proteinExistence type="predicted"/>
<comment type="caution">
    <text evidence="1">The sequence shown here is derived from an EMBL/GenBank/DDBJ whole genome shotgun (WGS) entry which is preliminary data.</text>
</comment>
<gene>
    <name evidence="1" type="ORF">KKC1_34480</name>
</gene>
<name>A0A1Z5HYH5_9FIRM</name>
<dbReference type="EMBL" id="BDGJ01000215">
    <property type="protein sequence ID" value="GAW94340.1"/>
    <property type="molecule type" value="Genomic_DNA"/>
</dbReference>
<evidence type="ECO:0008006" key="3">
    <source>
        <dbReference type="Google" id="ProtNLM"/>
    </source>
</evidence>
<keyword evidence="2" id="KW-1185">Reference proteome</keyword>
<reference evidence="2" key="1">
    <citation type="journal article" date="2017" name="Appl. Environ. Microbiol.">
        <title>Genomic Analysis of Calderihabitans maritimus KKC1, a Thermophilic, Hydrogenogenic, Carboxydotrophic Bacterium Isolated from Marine Sediment.</title>
        <authorList>
            <person name="Omae K."/>
            <person name="Yoneda Y."/>
            <person name="Fukuyama Y."/>
            <person name="Yoshida T."/>
            <person name="Sako Y."/>
        </authorList>
    </citation>
    <scope>NUCLEOTIDE SEQUENCE [LARGE SCALE GENOMIC DNA]</scope>
    <source>
        <strain evidence="2">KKC1</strain>
    </source>
</reference>
<accession>A0A1Z5HYH5</accession>
<dbReference type="Proteomes" id="UP000197032">
    <property type="component" value="Unassembled WGS sequence"/>
</dbReference>
<dbReference type="AlphaFoldDB" id="A0A1Z5HYH5"/>
<organism evidence="1 2">
    <name type="scientific">Calderihabitans maritimus</name>
    <dbReference type="NCBI Taxonomy" id="1246530"/>
    <lineage>
        <taxon>Bacteria</taxon>
        <taxon>Bacillati</taxon>
        <taxon>Bacillota</taxon>
        <taxon>Clostridia</taxon>
        <taxon>Neomoorellales</taxon>
        <taxon>Calderihabitantaceae</taxon>
        <taxon>Calderihabitans</taxon>
    </lineage>
</organism>
<protein>
    <recommendedName>
        <fullName evidence="3">HNH endonuclease</fullName>
    </recommendedName>
</protein>
<sequence>MNRVTRGLPKEHYFDACCVGQSTPVKVVVTQHYVQVWRAIGRGTRCMCNTDKYGFPRGHRQSRRFFFGFMTGDIVVAEVPKGKYKGRWVGRVATRASGWFDIKDAAGKRICQGVSYRYFRLLQRNSGWQYEKKSCGVSSPCLKAGASDAA</sequence>
<evidence type="ECO:0000313" key="2">
    <source>
        <dbReference type="Proteomes" id="UP000197032"/>
    </source>
</evidence>
<evidence type="ECO:0000313" key="1">
    <source>
        <dbReference type="EMBL" id="GAW94340.1"/>
    </source>
</evidence>